<reference evidence="2 4" key="1">
    <citation type="submission" date="2018-08" db="EMBL/GenBank/DDBJ databases">
        <title>Proposal of Muricauda 72 sp.nov. and Muricauda NH166 sp.nov., isolated from seawater.</title>
        <authorList>
            <person name="Cheng H."/>
            <person name="Wu Y.-H."/>
            <person name="Guo L.-L."/>
            <person name="Xu X.-W."/>
        </authorList>
    </citation>
    <scope>NUCLEOTIDE SEQUENCE [LARGE SCALE GENOMIC DNA]</scope>
    <source>
        <strain evidence="2 4">72</strain>
    </source>
</reference>
<protein>
    <submittedName>
        <fullName evidence="2">DNA-binding protein</fullName>
    </submittedName>
    <submittedName>
        <fullName evidence="3">Helix-turn-helix domain-containing protein</fullName>
    </submittedName>
</protein>
<keyword evidence="5" id="KW-1185">Reference proteome</keyword>
<comment type="caution">
    <text evidence="2">The sequence shown here is derived from an EMBL/GenBank/DDBJ whole genome shotgun (WGS) entry which is preliminary data.</text>
</comment>
<dbReference type="GO" id="GO:0003677">
    <property type="term" value="F:DNA binding"/>
    <property type="evidence" value="ECO:0007669"/>
    <property type="project" value="UniProtKB-KW"/>
</dbReference>
<evidence type="ECO:0000313" key="2">
    <source>
        <dbReference type="EMBL" id="RIV44683.1"/>
    </source>
</evidence>
<dbReference type="EMBL" id="QXFI01000025">
    <property type="protein sequence ID" value="RIV44683.1"/>
    <property type="molecule type" value="Genomic_DNA"/>
</dbReference>
<dbReference type="Proteomes" id="UP000266691">
    <property type="component" value="Unassembled WGS sequence"/>
</dbReference>
<dbReference type="RefSeq" id="WP_119647448.1">
    <property type="nucleotide sequence ID" value="NZ_QXFI01000025.1"/>
</dbReference>
<gene>
    <name evidence="2" type="ORF">D2V05_10065</name>
    <name evidence="3" type="ORF">FQ017_09955</name>
</gene>
<organism evidence="2 4">
    <name type="scientific">Flagellimonas pelagia</name>
    <dbReference type="NCBI Taxonomy" id="2306998"/>
    <lineage>
        <taxon>Bacteria</taxon>
        <taxon>Pseudomonadati</taxon>
        <taxon>Bacteroidota</taxon>
        <taxon>Flavobacteriia</taxon>
        <taxon>Flavobacteriales</taxon>
        <taxon>Flavobacteriaceae</taxon>
        <taxon>Flagellimonas</taxon>
    </lineage>
</organism>
<evidence type="ECO:0000313" key="5">
    <source>
        <dbReference type="Proteomes" id="UP000321621"/>
    </source>
</evidence>
<evidence type="ECO:0000259" key="1">
    <source>
        <dbReference type="Pfam" id="PF12728"/>
    </source>
</evidence>
<proteinExistence type="predicted"/>
<reference evidence="3 5" key="2">
    <citation type="submission" date="2019-07" db="EMBL/GenBank/DDBJ databases">
        <title>Draft genome of two Muricauda strains isolated from deep sea.</title>
        <authorList>
            <person name="Sun C."/>
        </authorList>
    </citation>
    <scope>NUCLEOTIDE SEQUENCE [LARGE SCALE GENOMIC DNA]</scope>
    <source>
        <strain evidence="3 5">72</strain>
    </source>
</reference>
<accession>A0A3A1NKN7</accession>
<dbReference type="AlphaFoldDB" id="A0A3A1NKN7"/>
<name>A0A3A1NKN7_9FLAO</name>
<dbReference type="OrthoDB" id="1202080at2"/>
<dbReference type="EMBL" id="VNWK01000025">
    <property type="protein sequence ID" value="TXJ94748.1"/>
    <property type="molecule type" value="Genomic_DNA"/>
</dbReference>
<keyword evidence="2" id="KW-0238">DNA-binding</keyword>
<evidence type="ECO:0000313" key="3">
    <source>
        <dbReference type="EMBL" id="TXJ94748.1"/>
    </source>
</evidence>
<feature type="domain" description="Helix-turn-helix" evidence="1">
    <location>
        <begin position="43"/>
        <end position="91"/>
    </location>
</feature>
<sequence length="100" mass="11781">MSNPILYGFTKKDLENTIELVIKRLQRTNLANESVIHSEEDRLTQKEAAKFLGRSEQCLIKWKKKNLIPYYQIGNSIFYSKKELLECARKNGKFRRVSTK</sequence>
<dbReference type="SUPFAM" id="SSF46955">
    <property type="entry name" value="Putative DNA-binding domain"/>
    <property type="match status" value="1"/>
</dbReference>
<dbReference type="Pfam" id="PF12728">
    <property type="entry name" value="HTH_17"/>
    <property type="match status" value="1"/>
</dbReference>
<dbReference type="InterPro" id="IPR009061">
    <property type="entry name" value="DNA-bd_dom_put_sf"/>
</dbReference>
<evidence type="ECO:0000313" key="4">
    <source>
        <dbReference type="Proteomes" id="UP000266691"/>
    </source>
</evidence>
<dbReference type="InterPro" id="IPR041657">
    <property type="entry name" value="HTH_17"/>
</dbReference>
<dbReference type="Proteomes" id="UP000321621">
    <property type="component" value="Unassembled WGS sequence"/>
</dbReference>